<proteinExistence type="predicted"/>
<evidence type="ECO:0000259" key="1">
    <source>
        <dbReference type="Pfam" id="PF13847"/>
    </source>
</evidence>
<organism evidence="2 3">
    <name type="scientific">Anoxynatronum buryatiense</name>
    <dbReference type="NCBI Taxonomy" id="489973"/>
    <lineage>
        <taxon>Bacteria</taxon>
        <taxon>Bacillati</taxon>
        <taxon>Bacillota</taxon>
        <taxon>Clostridia</taxon>
        <taxon>Eubacteriales</taxon>
        <taxon>Clostridiaceae</taxon>
        <taxon>Anoxynatronum</taxon>
    </lineage>
</organism>
<comment type="caution">
    <text evidence="2">The sequence shown here is derived from an EMBL/GenBank/DDBJ whole genome shotgun (WGS) entry which is preliminary data.</text>
</comment>
<dbReference type="PANTHER" id="PTHR43591">
    <property type="entry name" value="METHYLTRANSFERASE"/>
    <property type="match status" value="1"/>
</dbReference>
<dbReference type="EMBL" id="FXUF01000022">
    <property type="protein sequence ID" value="SMP71114.1"/>
    <property type="molecule type" value="Genomic_DNA"/>
</dbReference>
<protein>
    <submittedName>
        <fullName evidence="2">Methyltransferase domain-containing protein</fullName>
    </submittedName>
</protein>
<dbReference type="GO" id="GO:0032259">
    <property type="term" value="P:methylation"/>
    <property type="evidence" value="ECO:0007669"/>
    <property type="project" value="UniProtKB-KW"/>
</dbReference>
<dbReference type="InterPro" id="IPR029063">
    <property type="entry name" value="SAM-dependent_MTases_sf"/>
</dbReference>
<dbReference type="SUPFAM" id="SSF53335">
    <property type="entry name" value="S-adenosyl-L-methionine-dependent methyltransferases"/>
    <property type="match status" value="1"/>
</dbReference>
<keyword evidence="2" id="KW-0489">Methyltransferase</keyword>
<dbReference type="AlphaFoldDB" id="A0AA45WYY0"/>
<gene>
    <name evidence="2" type="ORF">SAMN06296020_12215</name>
</gene>
<reference evidence="2" key="1">
    <citation type="submission" date="2017-05" db="EMBL/GenBank/DDBJ databases">
        <authorList>
            <person name="Varghese N."/>
            <person name="Submissions S."/>
        </authorList>
    </citation>
    <scope>NUCLEOTIDE SEQUENCE</scope>
    <source>
        <strain evidence="2">Su22</strain>
    </source>
</reference>
<dbReference type="Proteomes" id="UP001158066">
    <property type="component" value="Unassembled WGS sequence"/>
</dbReference>
<evidence type="ECO:0000313" key="2">
    <source>
        <dbReference type="EMBL" id="SMP71114.1"/>
    </source>
</evidence>
<dbReference type="CDD" id="cd02440">
    <property type="entry name" value="AdoMet_MTases"/>
    <property type="match status" value="1"/>
</dbReference>
<dbReference type="RefSeq" id="WP_283410809.1">
    <property type="nucleotide sequence ID" value="NZ_FXUF01000022.1"/>
</dbReference>
<evidence type="ECO:0000313" key="3">
    <source>
        <dbReference type="Proteomes" id="UP001158066"/>
    </source>
</evidence>
<name>A0AA45WYY0_9CLOT</name>
<dbReference type="PANTHER" id="PTHR43591:SF24">
    <property type="entry name" value="2-METHOXY-6-POLYPRENYL-1,4-BENZOQUINOL METHYLASE, MITOCHONDRIAL"/>
    <property type="match status" value="1"/>
</dbReference>
<dbReference type="Gene3D" id="3.40.50.150">
    <property type="entry name" value="Vaccinia Virus protein VP39"/>
    <property type="match status" value="1"/>
</dbReference>
<dbReference type="GO" id="GO:0008168">
    <property type="term" value="F:methyltransferase activity"/>
    <property type="evidence" value="ECO:0007669"/>
    <property type="project" value="UniProtKB-KW"/>
</dbReference>
<dbReference type="InterPro" id="IPR025714">
    <property type="entry name" value="Methyltranfer_dom"/>
</dbReference>
<keyword evidence="3" id="KW-1185">Reference proteome</keyword>
<accession>A0AA45WYY0</accession>
<feature type="domain" description="Methyltransferase" evidence="1">
    <location>
        <begin position="53"/>
        <end position="181"/>
    </location>
</feature>
<dbReference type="Pfam" id="PF13847">
    <property type="entry name" value="Methyltransf_31"/>
    <property type="match status" value="1"/>
</dbReference>
<sequence>MRKTEALTEAIRHRWDHCASHYDEGYDHAVKSDAEKQLWMKLLRQLIGESPRNILDIGTGTGNLAFMLAELGYSVKGVDLSAELLAIARSKQPPHMGKVVFEQQDAQELSETTGDQYDVVISRNVLWTITDPEKALSEWHRVMKPGGIFVMIDANWFCPTLQQRLLKAMGTLLKSFQKNQQHEEQEEQTYDPHIMASLPLIGKNGVQIFTKLANNCGFKNVVQIPLKEVDRIMWQQMPLQKKLLNAYHRYVLLGKKQ</sequence>
<keyword evidence="2" id="KW-0808">Transferase</keyword>